<dbReference type="Proteomes" id="UP000439780">
    <property type="component" value="Unassembled WGS sequence"/>
</dbReference>
<reference evidence="2 3" key="1">
    <citation type="submission" date="2019-12" db="EMBL/GenBank/DDBJ databases">
        <title>Genomic-based taxomic classification of the family Erythrobacteraceae.</title>
        <authorList>
            <person name="Xu L."/>
        </authorList>
    </citation>
    <scope>NUCLEOTIDE SEQUENCE [LARGE SCALE GENOMIC DNA]</scope>
    <source>
        <strain evidence="2 3">KEMB 9005-328</strain>
    </source>
</reference>
<name>A0A845AIZ9_9SPHN</name>
<dbReference type="AlphaFoldDB" id="A0A845AIZ9"/>
<proteinExistence type="predicted"/>
<keyword evidence="1" id="KW-0812">Transmembrane</keyword>
<feature type="transmembrane region" description="Helical" evidence="1">
    <location>
        <begin position="38"/>
        <end position="54"/>
    </location>
</feature>
<evidence type="ECO:0000313" key="2">
    <source>
        <dbReference type="EMBL" id="MXP29399.1"/>
    </source>
</evidence>
<comment type="caution">
    <text evidence="2">The sequence shown here is derived from an EMBL/GenBank/DDBJ whole genome shotgun (WGS) entry which is preliminary data.</text>
</comment>
<organism evidence="2 3">
    <name type="scientific">Qipengyuania algicida</name>
    <dbReference type="NCBI Taxonomy" id="1836209"/>
    <lineage>
        <taxon>Bacteria</taxon>
        <taxon>Pseudomonadati</taxon>
        <taxon>Pseudomonadota</taxon>
        <taxon>Alphaproteobacteria</taxon>
        <taxon>Sphingomonadales</taxon>
        <taxon>Erythrobacteraceae</taxon>
        <taxon>Qipengyuania</taxon>
    </lineage>
</organism>
<feature type="transmembrane region" description="Helical" evidence="1">
    <location>
        <begin position="137"/>
        <end position="157"/>
    </location>
</feature>
<protein>
    <submittedName>
        <fullName evidence="2">Uncharacterized protein</fullName>
    </submittedName>
</protein>
<feature type="transmembrane region" description="Helical" evidence="1">
    <location>
        <begin position="12"/>
        <end position="32"/>
    </location>
</feature>
<feature type="transmembrane region" description="Helical" evidence="1">
    <location>
        <begin position="74"/>
        <end position="91"/>
    </location>
</feature>
<dbReference type="OrthoDB" id="119964at2"/>
<dbReference type="RefSeq" id="WP_160753699.1">
    <property type="nucleotide sequence ID" value="NZ_WTYA01000008.1"/>
</dbReference>
<evidence type="ECO:0000256" key="1">
    <source>
        <dbReference type="SAM" id="Phobius"/>
    </source>
</evidence>
<keyword evidence="3" id="KW-1185">Reference proteome</keyword>
<dbReference type="EMBL" id="WTYA01000008">
    <property type="protein sequence ID" value="MXP29399.1"/>
    <property type="molecule type" value="Genomic_DNA"/>
</dbReference>
<feature type="transmembrane region" description="Helical" evidence="1">
    <location>
        <begin position="169"/>
        <end position="188"/>
    </location>
</feature>
<sequence length="196" mass="21510">MTSTANSAARKWIVLFVIAAAVISVLKLTGAIDSTTGFILLAVAMLLLIPFQRALARSRSSGANQASVRYTRRIVISSLLYVLGLGIAITLDRRMELTGAMALVIALLPVLPIFGMIWAMARYIIEEKDEFLRHRAIMAALIGLAAVLGIASFWGFLEQFRLVPHAYGWWALPIWAIAMGLAQGILGWRDRREAGE</sequence>
<accession>A0A845AIZ9</accession>
<gene>
    <name evidence="2" type="ORF">GRI58_11250</name>
</gene>
<keyword evidence="1" id="KW-1133">Transmembrane helix</keyword>
<evidence type="ECO:0000313" key="3">
    <source>
        <dbReference type="Proteomes" id="UP000439780"/>
    </source>
</evidence>
<feature type="transmembrane region" description="Helical" evidence="1">
    <location>
        <begin position="97"/>
        <end position="125"/>
    </location>
</feature>
<keyword evidence="1" id="KW-0472">Membrane</keyword>